<gene>
    <name evidence="2" type="ORF">A3C07_02820</name>
</gene>
<dbReference type="EMBL" id="MHQI01000030">
    <property type="protein sequence ID" value="OGZ99939.1"/>
    <property type="molecule type" value="Genomic_DNA"/>
</dbReference>
<dbReference type="InterPro" id="IPR011051">
    <property type="entry name" value="RmlC_Cupin_sf"/>
</dbReference>
<evidence type="ECO:0000313" key="2">
    <source>
        <dbReference type="EMBL" id="OGZ99939.1"/>
    </source>
</evidence>
<name>A0A1G2KKH7_9BACT</name>
<dbReference type="STRING" id="1802270.A3C07_02820"/>
<dbReference type="CDD" id="cd02208">
    <property type="entry name" value="cupin_RmlC-like"/>
    <property type="match status" value="1"/>
</dbReference>
<reference evidence="2 3" key="1">
    <citation type="journal article" date="2016" name="Nat. Commun.">
        <title>Thousands of microbial genomes shed light on interconnected biogeochemical processes in an aquifer system.</title>
        <authorList>
            <person name="Anantharaman K."/>
            <person name="Brown C.T."/>
            <person name="Hug L.A."/>
            <person name="Sharon I."/>
            <person name="Castelle C.J."/>
            <person name="Probst A.J."/>
            <person name="Thomas B.C."/>
            <person name="Singh A."/>
            <person name="Wilkins M.J."/>
            <person name="Karaoz U."/>
            <person name="Brodie E.L."/>
            <person name="Williams K.H."/>
            <person name="Hubbard S.S."/>
            <person name="Banfield J.F."/>
        </authorList>
    </citation>
    <scope>NUCLEOTIDE SEQUENCE [LARGE SCALE GENOMIC DNA]</scope>
</reference>
<organism evidence="2 3">
    <name type="scientific">Candidatus Sungbacteria bacterium RIFCSPHIGHO2_02_FULL_47_11</name>
    <dbReference type="NCBI Taxonomy" id="1802270"/>
    <lineage>
        <taxon>Bacteria</taxon>
        <taxon>Candidatus Sungiibacteriota</taxon>
    </lineage>
</organism>
<evidence type="ECO:0000313" key="3">
    <source>
        <dbReference type="Proteomes" id="UP000179023"/>
    </source>
</evidence>
<dbReference type="SUPFAM" id="SSF51182">
    <property type="entry name" value="RmlC-like cupins"/>
    <property type="match status" value="1"/>
</dbReference>
<proteinExistence type="predicted"/>
<dbReference type="InterPro" id="IPR014710">
    <property type="entry name" value="RmlC-like_jellyroll"/>
</dbReference>
<dbReference type="InterPro" id="IPR013096">
    <property type="entry name" value="Cupin_2"/>
</dbReference>
<comment type="caution">
    <text evidence="2">The sequence shown here is derived from an EMBL/GenBank/DDBJ whole genome shotgun (WGS) entry which is preliminary data.</text>
</comment>
<accession>A0A1G2KKH7</accession>
<evidence type="ECO:0000259" key="1">
    <source>
        <dbReference type="Pfam" id="PF07883"/>
    </source>
</evidence>
<dbReference type="Proteomes" id="UP000179023">
    <property type="component" value="Unassembled WGS sequence"/>
</dbReference>
<feature type="domain" description="Cupin type-2" evidence="1">
    <location>
        <begin position="35"/>
        <end position="105"/>
    </location>
</feature>
<dbReference type="Gene3D" id="2.60.120.10">
    <property type="entry name" value="Jelly Rolls"/>
    <property type="match status" value="1"/>
</dbReference>
<sequence>MKIFKNIKPEFVDVRGAITKILDDGATVIKSILLIESKPGSIRGNHYHKKDSHYCYLLSGKMEYFKKSAQGGEIESVVLNSGDMVFSPSMTIHAFRALEDSVFIALATEYRSQDRYEEDTVRVKLVE</sequence>
<protein>
    <recommendedName>
        <fullName evidence="1">Cupin type-2 domain-containing protein</fullName>
    </recommendedName>
</protein>
<dbReference type="AlphaFoldDB" id="A0A1G2KKH7"/>
<dbReference type="Pfam" id="PF07883">
    <property type="entry name" value="Cupin_2"/>
    <property type="match status" value="1"/>
</dbReference>